<protein>
    <recommendedName>
        <fullName evidence="14">Peroxisomal trans-2-enoyl-CoA reductase</fullName>
        <ecNumber evidence="13">1.3.1.38</ecNumber>
    </recommendedName>
</protein>
<evidence type="ECO:0000256" key="9">
    <source>
        <dbReference type="ARBA" id="ARBA00023140"/>
    </source>
</evidence>
<keyword evidence="3" id="KW-0444">Lipid biosynthesis</keyword>
<dbReference type="GO" id="GO:0006633">
    <property type="term" value="P:fatty acid biosynthetic process"/>
    <property type="evidence" value="ECO:0007669"/>
    <property type="project" value="UniProtKB-KW"/>
</dbReference>
<evidence type="ECO:0000256" key="15">
    <source>
        <dbReference type="ARBA" id="ARBA00047570"/>
    </source>
</evidence>
<comment type="caution">
    <text evidence="22">The sequence shown here is derived from an EMBL/GenBank/DDBJ whole genome shotgun (WGS) entry which is preliminary data.</text>
</comment>
<dbReference type="InterPro" id="IPR002347">
    <property type="entry name" value="SDR_fam"/>
</dbReference>
<comment type="catalytic activity">
    <reaction evidence="17">
        <text>(2E)-hexenoyl-CoA + NADPH + H(+) = hexanoyl-CoA + NADP(+)</text>
        <dbReference type="Rhea" id="RHEA:44956"/>
        <dbReference type="ChEBI" id="CHEBI:15378"/>
        <dbReference type="ChEBI" id="CHEBI:57783"/>
        <dbReference type="ChEBI" id="CHEBI:58349"/>
        <dbReference type="ChEBI" id="CHEBI:62077"/>
        <dbReference type="ChEBI" id="CHEBI:62620"/>
    </reaction>
    <physiologicalReaction direction="left-to-right" evidence="17">
        <dbReference type="Rhea" id="RHEA:44957"/>
    </physiologicalReaction>
</comment>
<evidence type="ECO:0000256" key="14">
    <source>
        <dbReference type="ARBA" id="ARBA00041063"/>
    </source>
</evidence>
<keyword evidence="7" id="KW-0560">Oxidoreductase</keyword>
<evidence type="ECO:0000256" key="1">
    <source>
        <dbReference type="ARBA" id="ARBA00004275"/>
    </source>
</evidence>
<evidence type="ECO:0000256" key="3">
    <source>
        <dbReference type="ARBA" id="ARBA00022516"/>
    </source>
</evidence>
<dbReference type="GO" id="GO:0019166">
    <property type="term" value="F:trans-2-enoyl-CoA reductase (NADPH) activity"/>
    <property type="evidence" value="ECO:0007669"/>
    <property type="project" value="UniProtKB-EC"/>
</dbReference>
<comment type="function">
    <text evidence="11">Participates in chain elongation of fatty acids. Catalyzes the reduction of trans-2-enoyl-CoAs of varying chain lengths from 6:1 to 16:1, having maximum activity with 10:1 CoA. Has no 2,4-dienoyl-CoA reductase activity.</text>
</comment>
<evidence type="ECO:0000259" key="21">
    <source>
        <dbReference type="SMART" id="SM00822"/>
    </source>
</evidence>
<dbReference type="InterPro" id="IPR057326">
    <property type="entry name" value="KR_dom"/>
</dbReference>
<evidence type="ECO:0000256" key="4">
    <source>
        <dbReference type="ARBA" id="ARBA00022553"/>
    </source>
</evidence>
<comment type="catalytic activity">
    <reaction evidence="15">
        <text>(2E)-dodecenoyl-CoA + NADPH + H(+) = dodecanoyl-CoA + NADP(+)</text>
        <dbReference type="Rhea" id="RHEA:44964"/>
        <dbReference type="ChEBI" id="CHEBI:15378"/>
        <dbReference type="ChEBI" id="CHEBI:57330"/>
        <dbReference type="ChEBI" id="CHEBI:57375"/>
        <dbReference type="ChEBI" id="CHEBI:57783"/>
        <dbReference type="ChEBI" id="CHEBI:58349"/>
    </reaction>
    <physiologicalReaction direction="left-to-right" evidence="15">
        <dbReference type="Rhea" id="RHEA:44965"/>
    </physiologicalReaction>
</comment>
<evidence type="ECO:0000256" key="16">
    <source>
        <dbReference type="ARBA" id="ARBA00048686"/>
    </source>
</evidence>
<dbReference type="EC" id="1.3.1.38" evidence="13"/>
<comment type="subcellular location">
    <subcellularLocation>
        <location evidence="1">Peroxisome</location>
    </subcellularLocation>
</comment>
<dbReference type="PRINTS" id="PR00081">
    <property type="entry name" value="GDHRDH"/>
</dbReference>
<dbReference type="Gene3D" id="3.40.50.720">
    <property type="entry name" value="NAD(P)-binding Rossmann-like Domain"/>
    <property type="match status" value="1"/>
</dbReference>
<evidence type="ECO:0000256" key="7">
    <source>
        <dbReference type="ARBA" id="ARBA00023002"/>
    </source>
</evidence>
<name>A0A4R8UGC5_9MICO</name>
<comment type="catalytic activity">
    <reaction evidence="19">
        <text>(2E)-decenoyl-CoA + NADPH + H(+) = decanoyl-CoA + NADP(+)</text>
        <dbReference type="Rhea" id="RHEA:44960"/>
        <dbReference type="ChEBI" id="CHEBI:15378"/>
        <dbReference type="ChEBI" id="CHEBI:57783"/>
        <dbReference type="ChEBI" id="CHEBI:58349"/>
        <dbReference type="ChEBI" id="CHEBI:61406"/>
        <dbReference type="ChEBI" id="CHEBI:61430"/>
    </reaction>
    <physiologicalReaction direction="left-to-right" evidence="19">
        <dbReference type="Rhea" id="RHEA:44961"/>
    </physiologicalReaction>
</comment>
<keyword evidence="4" id="KW-0597">Phosphoprotein</keyword>
<keyword evidence="6" id="KW-0521">NADP</keyword>
<organism evidence="22 23">
    <name type="scientific">Cryobacterium tagatosivorans</name>
    <dbReference type="NCBI Taxonomy" id="1259199"/>
    <lineage>
        <taxon>Bacteria</taxon>
        <taxon>Bacillati</taxon>
        <taxon>Actinomycetota</taxon>
        <taxon>Actinomycetes</taxon>
        <taxon>Micrococcales</taxon>
        <taxon>Microbacteriaceae</taxon>
        <taxon>Cryobacterium</taxon>
    </lineage>
</organism>
<evidence type="ECO:0000256" key="20">
    <source>
        <dbReference type="ARBA" id="ARBA00049559"/>
    </source>
</evidence>
<comment type="catalytic activity">
    <reaction evidence="16">
        <text>(2E)-tetradecenoyl-CoA + NADPH + H(+) = tetradecanoyl-CoA + NADP(+)</text>
        <dbReference type="Rhea" id="RHEA:44968"/>
        <dbReference type="ChEBI" id="CHEBI:15378"/>
        <dbReference type="ChEBI" id="CHEBI:57385"/>
        <dbReference type="ChEBI" id="CHEBI:57783"/>
        <dbReference type="ChEBI" id="CHEBI:58349"/>
        <dbReference type="ChEBI" id="CHEBI:61405"/>
    </reaction>
    <physiologicalReaction direction="left-to-right" evidence="16">
        <dbReference type="Rhea" id="RHEA:44969"/>
    </physiologicalReaction>
</comment>
<evidence type="ECO:0000256" key="13">
    <source>
        <dbReference type="ARBA" id="ARBA00038849"/>
    </source>
</evidence>
<dbReference type="OrthoDB" id="517007at2"/>
<evidence type="ECO:0000256" key="10">
    <source>
        <dbReference type="ARBA" id="ARBA00023160"/>
    </source>
</evidence>
<evidence type="ECO:0000256" key="17">
    <source>
        <dbReference type="ARBA" id="ARBA00049108"/>
    </source>
</evidence>
<reference evidence="22 23" key="1">
    <citation type="submission" date="2019-03" db="EMBL/GenBank/DDBJ databases">
        <title>Genomics of glacier-inhabiting Cryobacterium strains.</title>
        <authorList>
            <person name="Liu Q."/>
            <person name="Xin Y.-H."/>
        </authorList>
    </citation>
    <scope>NUCLEOTIDE SEQUENCE [LARGE SCALE GENOMIC DNA]</scope>
    <source>
        <strain evidence="22 23">Sr47</strain>
    </source>
</reference>
<evidence type="ECO:0000313" key="23">
    <source>
        <dbReference type="Proteomes" id="UP000297866"/>
    </source>
</evidence>
<dbReference type="Pfam" id="PF13561">
    <property type="entry name" value="adh_short_C2"/>
    <property type="match status" value="1"/>
</dbReference>
<dbReference type="SMART" id="SM00822">
    <property type="entry name" value="PKS_KR"/>
    <property type="match status" value="1"/>
</dbReference>
<gene>
    <name evidence="22" type="ORF">E3O23_03820</name>
</gene>
<dbReference type="Proteomes" id="UP000297866">
    <property type="component" value="Unassembled WGS sequence"/>
</dbReference>
<dbReference type="FunFam" id="3.40.50.720:FF:000084">
    <property type="entry name" value="Short-chain dehydrogenase reductase"/>
    <property type="match status" value="1"/>
</dbReference>
<evidence type="ECO:0000256" key="8">
    <source>
        <dbReference type="ARBA" id="ARBA00023098"/>
    </source>
</evidence>
<keyword evidence="8" id="KW-0443">Lipid metabolism</keyword>
<evidence type="ECO:0000256" key="2">
    <source>
        <dbReference type="ARBA" id="ARBA00005189"/>
    </source>
</evidence>
<comment type="subunit">
    <text evidence="12">Interacts with PEX5, probably required to target it into peroxisomes.</text>
</comment>
<dbReference type="AlphaFoldDB" id="A0A4R8UGC5"/>
<evidence type="ECO:0000256" key="6">
    <source>
        <dbReference type="ARBA" id="ARBA00022857"/>
    </source>
</evidence>
<dbReference type="SUPFAM" id="SSF51735">
    <property type="entry name" value="NAD(P)-binding Rossmann-fold domains"/>
    <property type="match status" value="1"/>
</dbReference>
<comment type="catalytic activity">
    <reaction evidence="18">
        <text>a (2E)-enoyl-CoA + NADPH + H(+) = a 2,3-saturated acyl-CoA + NADP(+)</text>
        <dbReference type="Rhea" id="RHEA:33763"/>
        <dbReference type="ChEBI" id="CHEBI:15378"/>
        <dbReference type="ChEBI" id="CHEBI:57783"/>
        <dbReference type="ChEBI" id="CHEBI:58349"/>
        <dbReference type="ChEBI" id="CHEBI:58856"/>
        <dbReference type="ChEBI" id="CHEBI:65111"/>
        <dbReference type="EC" id="1.3.1.38"/>
    </reaction>
    <physiologicalReaction direction="left-to-right" evidence="18">
        <dbReference type="Rhea" id="RHEA:33764"/>
    </physiologicalReaction>
</comment>
<evidence type="ECO:0000256" key="19">
    <source>
        <dbReference type="ARBA" id="ARBA00049386"/>
    </source>
</evidence>
<feature type="domain" description="Ketoreductase" evidence="21">
    <location>
        <begin position="13"/>
        <end position="197"/>
    </location>
</feature>
<evidence type="ECO:0000256" key="5">
    <source>
        <dbReference type="ARBA" id="ARBA00022832"/>
    </source>
</evidence>
<dbReference type="InterPro" id="IPR036291">
    <property type="entry name" value="NAD(P)-bd_dom_sf"/>
</dbReference>
<dbReference type="EMBL" id="SOEZ01000020">
    <property type="protein sequence ID" value="TFB54204.1"/>
    <property type="molecule type" value="Genomic_DNA"/>
</dbReference>
<dbReference type="PANTHER" id="PTHR24317:SF7">
    <property type="entry name" value="PEROXISOMAL TRANS-2-ENOYL-COA REDUCTASE"/>
    <property type="match status" value="1"/>
</dbReference>
<proteinExistence type="predicted"/>
<keyword evidence="10" id="KW-0275">Fatty acid biosynthesis</keyword>
<evidence type="ECO:0000256" key="11">
    <source>
        <dbReference type="ARBA" id="ARBA00037124"/>
    </source>
</evidence>
<comment type="pathway">
    <text evidence="2">Lipid metabolism.</text>
</comment>
<keyword evidence="5" id="KW-0276">Fatty acid metabolism</keyword>
<keyword evidence="23" id="KW-1185">Reference proteome</keyword>
<comment type="catalytic activity">
    <reaction evidence="20">
        <text>(2E)-octenoyl-CoA + NADPH + H(+) = octanoyl-CoA + NADP(+)</text>
        <dbReference type="Rhea" id="RHEA:44952"/>
        <dbReference type="ChEBI" id="CHEBI:15378"/>
        <dbReference type="ChEBI" id="CHEBI:57386"/>
        <dbReference type="ChEBI" id="CHEBI:57783"/>
        <dbReference type="ChEBI" id="CHEBI:58349"/>
        <dbReference type="ChEBI" id="CHEBI:62242"/>
    </reaction>
    <physiologicalReaction direction="left-to-right" evidence="20">
        <dbReference type="Rhea" id="RHEA:44953"/>
    </physiologicalReaction>
</comment>
<evidence type="ECO:0000256" key="18">
    <source>
        <dbReference type="ARBA" id="ARBA00049251"/>
    </source>
</evidence>
<dbReference type="PANTHER" id="PTHR24317">
    <property type="entry name" value="PEROXISOMAL TRANS-2-ENOYL-COA REDUCTASE"/>
    <property type="match status" value="1"/>
</dbReference>
<sequence>MRPSFHPEALAGKIALITGGGTGIGRATALAMTRCGAHVVLAGRREEPLRESAELVRQAGGKAEIVAVDVREPEQVTALVDRALNEFGRIDVLVNNAGGQFQAPAETISVNGWRAVHRLSVEAIWSVTHEVATRSMIPNRSGLLVFMAFSPHRGIPGMVHAAAARAAVENLASGLAMEWSRYGIRSVAVAPGAILTEGLDEYTDEAIQGWKQGVPLGRLGRPDDIADVITFVATDAARYITGTTLTIDGGSDAWGSGQPVPAKEP</sequence>
<evidence type="ECO:0000256" key="12">
    <source>
        <dbReference type="ARBA" id="ARBA00038622"/>
    </source>
</evidence>
<dbReference type="InterPro" id="IPR052388">
    <property type="entry name" value="Peroxisomal_t2-enoyl-CoA_red"/>
</dbReference>
<accession>A0A4R8UGC5</accession>
<evidence type="ECO:0000313" key="22">
    <source>
        <dbReference type="EMBL" id="TFB54204.1"/>
    </source>
</evidence>
<keyword evidence="9" id="KW-0576">Peroxisome</keyword>